<dbReference type="InterPro" id="IPR004960">
    <property type="entry name" value="LipA_acyltrans"/>
</dbReference>
<evidence type="ECO:0000256" key="1">
    <source>
        <dbReference type="ARBA" id="ARBA00004533"/>
    </source>
</evidence>
<name>A0ABU8VT59_9BURK</name>
<dbReference type="Pfam" id="PF03279">
    <property type="entry name" value="Lip_A_acyltrans"/>
    <property type="match status" value="1"/>
</dbReference>
<reference evidence="7 8" key="1">
    <citation type="submission" date="2024-03" db="EMBL/GenBank/DDBJ databases">
        <title>Novel species of the genus Variovorax.</title>
        <authorList>
            <person name="Liu Q."/>
            <person name="Xin Y.-H."/>
        </authorList>
    </citation>
    <scope>NUCLEOTIDE SEQUENCE [LARGE SCALE GENOMIC DNA]</scope>
    <source>
        <strain evidence="7 8">KACC 18501</strain>
    </source>
</reference>
<keyword evidence="2" id="KW-1003">Cell membrane</keyword>
<dbReference type="PANTHER" id="PTHR30606">
    <property type="entry name" value="LIPID A BIOSYNTHESIS LAUROYL ACYLTRANSFERASE"/>
    <property type="match status" value="1"/>
</dbReference>
<sequence length="294" mass="33115">MSVTARIGIGFMKGLAHVPLPVLRGFGYVLGRILHSAAVPRRRVVDKNLAICFPGKPPEQRKRISVETFIYVAQSWLDRAWLWHAPREVVERRTKMVGAPGDIDEVLHGTTPLILFAPHFYGLDAAATGLTMRSPRESTTIYTTQRDPMIDEWVRVGRARFGNVKPLNRVDGIKPIVAALRNGGLLYLLPDMDFGRDQSVFVPFFGVPVATVPSLSRFSRLGRAKVIPILSRVTKEGYEIEVLPEWKDFPTDDAVADTALMNERLAGYIEAMPSQYYWVHRRFKTRPEGAPSLY</sequence>
<keyword evidence="8" id="KW-1185">Reference proteome</keyword>
<evidence type="ECO:0000256" key="4">
    <source>
        <dbReference type="ARBA" id="ARBA00022679"/>
    </source>
</evidence>
<dbReference type="EMBL" id="JBBKZV010000001">
    <property type="protein sequence ID" value="MEJ8820668.1"/>
    <property type="molecule type" value="Genomic_DNA"/>
</dbReference>
<gene>
    <name evidence="7" type="ORF">WKW80_01295</name>
</gene>
<keyword evidence="4" id="KW-0808">Transferase</keyword>
<dbReference type="CDD" id="cd07984">
    <property type="entry name" value="LPLAT_LABLAT-like"/>
    <property type="match status" value="1"/>
</dbReference>
<proteinExistence type="predicted"/>
<evidence type="ECO:0000256" key="5">
    <source>
        <dbReference type="ARBA" id="ARBA00023136"/>
    </source>
</evidence>
<evidence type="ECO:0000313" key="7">
    <source>
        <dbReference type="EMBL" id="MEJ8820668.1"/>
    </source>
</evidence>
<dbReference type="RefSeq" id="WP_340361717.1">
    <property type="nucleotide sequence ID" value="NZ_JBBKZV010000001.1"/>
</dbReference>
<evidence type="ECO:0000313" key="8">
    <source>
        <dbReference type="Proteomes" id="UP001363010"/>
    </source>
</evidence>
<comment type="subcellular location">
    <subcellularLocation>
        <location evidence="1">Cell inner membrane</location>
    </subcellularLocation>
</comment>
<keyword evidence="3" id="KW-0997">Cell inner membrane</keyword>
<evidence type="ECO:0000256" key="6">
    <source>
        <dbReference type="ARBA" id="ARBA00023315"/>
    </source>
</evidence>
<dbReference type="GO" id="GO:0016746">
    <property type="term" value="F:acyltransferase activity"/>
    <property type="evidence" value="ECO:0007669"/>
    <property type="project" value="UniProtKB-KW"/>
</dbReference>
<dbReference type="Proteomes" id="UP001363010">
    <property type="component" value="Unassembled WGS sequence"/>
</dbReference>
<keyword evidence="5" id="KW-0472">Membrane</keyword>
<organism evidence="7 8">
    <name type="scientific">Variovorax humicola</name>
    <dbReference type="NCBI Taxonomy" id="1769758"/>
    <lineage>
        <taxon>Bacteria</taxon>
        <taxon>Pseudomonadati</taxon>
        <taxon>Pseudomonadota</taxon>
        <taxon>Betaproteobacteria</taxon>
        <taxon>Burkholderiales</taxon>
        <taxon>Comamonadaceae</taxon>
        <taxon>Variovorax</taxon>
    </lineage>
</organism>
<evidence type="ECO:0000256" key="3">
    <source>
        <dbReference type="ARBA" id="ARBA00022519"/>
    </source>
</evidence>
<dbReference type="PIRSF" id="PIRSF026649">
    <property type="entry name" value="MsbB"/>
    <property type="match status" value="1"/>
</dbReference>
<dbReference type="PANTHER" id="PTHR30606:SF9">
    <property type="entry name" value="LIPID A BIOSYNTHESIS LAUROYLTRANSFERASE"/>
    <property type="match status" value="1"/>
</dbReference>
<protein>
    <submittedName>
        <fullName evidence="7">Lipid A biosynthesis acyltransferase</fullName>
    </submittedName>
</protein>
<comment type="caution">
    <text evidence="7">The sequence shown here is derived from an EMBL/GenBank/DDBJ whole genome shotgun (WGS) entry which is preliminary data.</text>
</comment>
<keyword evidence="6 7" id="KW-0012">Acyltransferase</keyword>
<evidence type="ECO:0000256" key="2">
    <source>
        <dbReference type="ARBA" id="ARBA00022475"/>
    </source>
</evidence>
<accession>A0ABU8VT59</accession>